<dbReference type="PANTHER" id="PTHR42759">
    <property type="entry name" value="MOXR FAMILY PROTEIN"/>
    <property type="match status" value="1"/>
</dbReference>
<feature type="domain" description="ATPase AAA-3" evidence="4">
    <location>
        <begin position="40"/>
        <end position="170"/>
    </location>
</feature>
<dbReference type="SUPFAM" id="SSF52540">
    <property type="entry name" value="P-loop containing nucleoside triphosphate hydrolases"/>
    <property type="match status" value="1"/>
</dbReference>
<dbReference type="InterPro" id="IPR041628">
    <property type="entry name" value="ChlI/MoxR_AAA_lid"/>
</dbReference>
<dbReference type="RefSeq" id="WP_316413072.1">
    <property type="nucleotide sequence ID" value="NZ_AP027080.1"/>
</dbReference>
<dbReference type="Proteomes" id="UP001238179">
    <property type="component" value="Chromosome"/>
</dbReference>
<keyword evidence="1" id="KW-0547">Nucleotide-binding</keyword>
<dbReference type="PANTHER" id="PTHR42759:SF1">
    <property type="entry name" value="MAGNESIUM-CHELATASE SUBUNIT CHLD"/>
    <property type="match status" value="1"/>
</dbReference>
<dbReference type="EMBL" id="AP027080">
    <property type="protein sequence ID" value="BDU74397.1"/>
    <property type="molecule type" value="Genomic_DNA"/>
</dbReference>
<dbReference type="FunFam" id="3.40.50.300:FF:000640">
    <property type="entry name" value="MoxR family ATPase"/>
    <property type="match status" value="1"/>
</dbReference>
<feature type="domain" description="ChlI/MoxR AAA lid" evidence="5">
    <location>
        <begin position="245"/>
        <end position="309"/>
    </location>
</feature>
<reference evidence="7" key="1">
    <citation type="journal article" date="2023" name="Int. J. Syst. Evol. Microbiol.">
        <title>Mesoterricola silvestris gen. nov., sp. nov., Mesoterricola sediminis sp. nov., Geothrix oryzae sp. nov., Geothrix edaphica sp. nov., Geothrix rubra sp. nov., and Geothrix limicola sp. nov., six novel members of Acidobacteriota isolated from soils.</title>
        <authorList>
            <person name="Itoh H."/>
            <person name="Sugisawa Y."/>
            <person name="Mise K."/>
            <person name="Xu Z."/>
            <person name="Kuniyasu M."/>
            <person name="Ushijima N."/>
            <person name="Kawano K."/>
            <person name="Kobayashi E."/>
            <person name="Shiratori Y."/>
            <person name="Masuda Y."/>
            <person name="Senoo K."/>
        </authorList>
    </citation>
    <scope>NUCLEOTIDE SEQUENCE [LARGE SCALE GENOMIC DNA]</scope>
    <source>
        <strain evidence="7">W79</strain>
    </source>
</reference>
<name>A0AA48GMZ5_9BACT</name>
<keyword evidence="2" id="KW-0067">ATP-binding</keyword>
<dbReference type="InterPro" id="IPR011703">
    <property type="entry name" value="ATPase_AAA-3"/>
</dbReference>
<evidence type="ECO:0000256" key="1">
    <source>
        <dbReference type="ARBA" id="ARBA00022741"/>
    </source>
</evidence>
<protein>
    <submittedName>
        <fullName evidence="6">Magnesium chelatase subunit I</fullName>
    </submittedName>
</protein>
<dbReference type="InterPro" id="IPR050764">
    <property type="entry name" value="CbbQ/NirQ/NorQ/GpvN"/>
</dbReference>
<comment type="similarity">
    <text evidence="3">Belongs to the MoxR family.</text>
</comment>
<accession>A0AA48GMZ5</accession>
<gene>
    <name evidence="6" type="ORF">METEAL_35710</name>
</gene>
<dbReference type="GO" id="GO:0016887">
    <property type="term" value="F:ATP hydrolysis activity"/>
    <property type="evidence" value="ECO:0007669"/>
    <property type="project" value="InterPro"/>
</dbReference>
<proteinExistence type="inferred from homology"/>
<evidence type="ECO:0000256" key="3">
    <source>
        <dbReference type="ARBA" id="ARBA00061607"/>
    </source>
</evidence>
<dbReference type="Gene3D" id="1.10.8.80">
    <property type="entry name" value="Magnesium chelatase subunit I, C-Terminal domain"/>
    <property type="match status" value="1"/>
</dbReference>
<sequence>MAPAPAHRPLDTLLHECRKVIVGQPQLLNRLLVALLVPGHVLLEGLPGLAKTRTVKTLAAASRMHFRRIQFTPDLLPSDVVGTLVFDPRNLTFTPKKGPIFANLLLADEINRAPSKVQSALLEAMEERQVTLGEESFPLPDPFLVLATQNPLEQEGTFPLPEAQMDRFLFKLRIDYPSLQDEGEVLRRADGHEEPVLPLMTGEGILEAGVQARKVRLDEAIRNYIVRMVQATRPGHGKAWKGRELLRCGASPRASLALQASAKALAHLSGRDHVLPEDVAALAPDVLRHRLLLTYESEADGVTTDDVIKALLNATPRP</sequence>
<dbReference type="Gene3D" id="3.40.50.300">
    <property type="entry name" value="P-loop containing nucleotide triphosphate hydrolases"/>
    <property type="match status" value="1"/>
</dbReference>
<dbReference type="KEGG" id="msil:METEAL_35710"/>
<evidence type="ECO:0000256" key="2">
    <source>
        <dbReference type="ARBA" id="ARBA00022840"/>
    </source>
</evidence>
<dbReference type="AlphaFoldDB" id="A0AA48GMZ5"/>
<evidence type="ECO:0000259" key="4">
    <source>
        <dbReference type="Pfam" id="PF07726"/>
    </source>
</evidence>
<dbReference type="Pfam" id="PF07726">
    <property type="entry name" value="AAA_3"/>
    <property type="match status" value="1"/>
</dbReference>
<dbReference type="InterPro" id="IPR027417">
    <property type="entry name" value="P-loop_NTPase"/>
</dbReference>
<evidence type="ECO:0000259" key="5">
    <source>
        <dbReference type="Pfam" id="PF17863"/>
    </source>
</evidence>
<dbReference type="Pfam" id="PF17863">
    <property type="entry name" value="AAA_lid_2"/>
    <property type="match status" value="1"/>
</dbReference>
<evidence type="ECO:0000313" key="7">
    <source>
        <dbReference type="Proteomes" id="UP001238179"/>
    </source>
</evidence>
<organism evidence="6 7">
    <name type="scientific">Mesoterricola silvestris</name>
    <dbReference type="NCBI Taxonomy" id="2927979"/>
    <lineage>
        <taxon>Bacteria</taxon>
        <taxon>Pseudomonadati</taxon>
        <taxon>Acidobacteriota</taxon>
        <taxon>Holophagae</taxon>
        <taxon>Holophagales</taxon>
        <taxon>Holophagaceae</taxon>
        <taxon>Mesoterricola</taxon>
    </lineage>
</organism>
<keyword evidence="7" id="KW-1185">Reference proteome</keyword>
<dbReference type="CDD" id="cd00009">
    <property type="entry name" value="AAA"/>
    <property type="match status" value="1"/>
</dbReference>
<dbReference type="GO" id="GO:0005524">
    <property type="term" value="F:ATP binding"/>
    <property type="evidence" value="ECO:0007669"/>
    <property type="project" value="UniProtKB-KW"/>
</dbReference>
<evidence type="ECO:0000313" key="6">
    <source>
        <dbReference type="EMBL" id="BDU74397.1"/>
    </source>
</evidence>
<dbReference type="PIRSF" id="PIRSF002849">
    <property type="entry name" value="AAA_ATPase_chaperone_MoxR_prd"/>
    <property type="match status" value="1"/>
</dbReference>